<protein>
    <submittedName>
        <fullName evidence="8">Cobalamin biosynthesis protein precorrin-3B biosynthesis protein</fullName>
    </submittedName>
</protein>
<sequence length="396" mass="42871">MSQGMQLFLCARTGFERYQAFMSPDLMRKGWCPSLHAPMQTHDGWLVRVTPDPEGLSPEQLAFLAEYAARFGNARMTLTSRGNLQLRGLDEVSARDFPQLAAARGLGLADPEAESRRRILFVSPLAGKDSSCAPETLPLARALEAALISFPPLWRPPEKFSLAVDGGGHLPVGALRADIALRHDCGTWRLCHGPFSELLQPHELISATVVLLKRLTASRGMPRALRSAPPFMAEVPPLMGQFLPGCHGVKAVLGEVSAASCAGMARAGISARLTPWRGLILDQPFEAPDLMHDPADPRRLAEACAGQGGCSRGQALTQRDALSLVPDLGGRTLHVSGCVKGCAVRDTRDVTLVAQKDGYDLIWHGTTADRPVESGLGVEDVRRRLRQNRHEGRTPP</sequence>
<evidence type="ECO:0000259" key="7">
    <source>
        <dbReference type="Pfam" id="PF03460"/>
    </source>
</evidence>
<reference evidence="8" key="1">
    <citation type="submission" date="2013-04" db="EMBL/GenBank/DDBJ databases">
        <title>The genome sequencing project of 58 acetic acid bacteria.</title>
        <authorList>
            <person name="Okamoto-Kainuma A."/>
            <person name="Ishikawa M."/>
            <person name="Umino S."/>
            <person name="Koizumi Y."/>
            <person name="Shiwa Y."/>
            <person name="Yoshikawa H."/>
            <person name="Matsutani M."/>
            <person name="Matsushita K."/>
        </authorList>
    </citation>
    <scope>NUCLEOTIDE SEQUENCE</scope>
    <source>
        <strain evidence="8">NRIC 0535</strain>
    </source>
</reference>
<keyword evidence="1" id="KW-0004">4Fe-4S</keyword>
<dbReference type="InterPro" id="IPR051329">
    <property type="entry name" value="NIR_SIR_4Fe-4S"/>
</dbReference>
<organism evidence="8 9">
    <name type="scientific">Asaia krungthepensis NRIC 0535</name>
    <dbReference type="NCBI Taxonomy" id="1307925"/>
    <lineage>
        <taxon>Bacteria</taxon>
        <taxon>Pseudomonadati</taxon>
        <taxon>Pseudomonadota</taxon>
        <taxon>Alphaproteobacteria</taxon>
        <taxon>Acetobacterales</taxon>
        <taxon>Acetobacteraceae</taxon>
        <taxon>Asaia</taxon>
    </lineage>
</organism>
<comment type="caution">
    <text evidence="8">The sequence shown here is derived from an EMBL/GenBank/DDBJ whole genome shotgun (WGS) entry which is preliminary data.</text>
</comment>
<dbReference type="PANTHER" id="PTHR32439">
    <property type="entry name" value="FERREDOXIN--NITRITE REDUCTASE, CHLOROPLASTIC"/>
    <property type="match status" value="1"/>
</dbReference>
<keyword evidence="6" id="KW-0411">Iron-sulfur</keyword>
<dbReference type="Gene3D" id="3.90.480.10">
    <property type="entry name" value="Sulfite Reductase Hemoprotein,Domain 2"/>
    <property type="match status" value="1"/>
</dbReference>
<name>A0ABQ0Q266_9PROT</name>
<evidence type="ECO:0000313" key="8">
    <source>
        <dbReference type="EMBL" id="GBQ87813.1"/>
    </source>
</evidence>
<dbReference type="EMBL" id="BAPV01000010">
    <property type="protein sequence ID" value="GBQ87813.1"/>
    <property type="molecule type" value="Genomic_DNA"/>
</dbReference>
<proteinExistence type="predicted"/>
<dbReference type="Proteomes" id="UP001062776">
    <property type="component" value="Unassembled WGS sequence"/>
</dbReference>
<dbReference type="SUPFAM" id="SSF56014">
    <property type="entry name" value="Nitrite and sulphite reductase 4Fe-4S domain-like"/>
    <property type="match status" value="2"/>
</dbReference>
<evidence type="ECO:0000256" key="2">
    <source>
        <dbReference type="ARBA" id="ARBA00022617"/>
    </source>
</evidence>
<evidence type="ECO:0000256" key="6">
    <source>
        <dbReference type="ARBA" id="ARBA00023014"/>
    </source>
</evidence>
<dbReference type="PROSITE" id="PS00365">
    <property type="entry name" value="NIR_SIR"/>
    <property type="match status" value="1"/>
</dbReference>
<accession>A0ABQ0Q266</accession>
<dbReference type="InterPro" id="IPR036136">
    <property type="entry name" value="Nit/Sulf_reduc_fer-like_dom_sf"/>
</dbReference>
<gene>
    <name evidence="8" type="ORF">AA0535_1375</name>
</gene>
<dbReference type="Pfam" id="PF03460">
    <property type="entry name" value="NIR_SIR_ferr"/>
    <property type="match status" value="1"/>
</dbReference>
<dbReference type="SUPFAM" id="SSF55124">
    <property type="entry name" value="Nitrite/Sulfite reductase N-terminal domain-like"/>
    <property type="match status" value="1"/>
</dbReference>
<feature type="domain" description="Nitrite/Sulfite reductase ferredoxin-like" evidence="7">
    <location>
        <begin position="42"/>
        <end position="91"/>
    </location>
</feature>
<keyword evidence="3" id="KW-0479">Metal-binding</keyword>
<keyword evidence="5" id="KW-0408">Iron</keyword>
<evidence type="ECO:0000256" key="4">
    <source>
        <dbReference type="ARBA" id="ARBA00023002"/>
    </source>
</evidence>
<dbReference type="Gene3D" id="3.30.413.10">
    <property type="entry name" value="Sulfite Reductase Hemoprotein, domain 1"/>
    <property type="match status" value="2"/>
</dbReference>
<dbReference type="InterPro" id="IPR045854">
    <property type="entry name" value="NO2/SO3_Rdtase_4Fe4S_sf"/>
</dbReference>
<evidence type="ECO:0000256" key="5">
    <source>
        <dbReference type="ARBA" id="ARBA00023004"/>
    </source>
</evidence>
<evidence type="ECO:0000313" key="9">
    <source>
        <dbReference type="Proteomes" id="UP001062776"/>
    </source>
</evidence>
<dbReference type="InterPro" id="IPR005117">
    <property type="entry name" value="NiRdtase/SiRdtase_haem-b_fer"/>
</dbReference>
<keyword evidence="2" id="KW-0349">Heme</keyword>
<keyword evidence="9" id="KW-1185">Reference proteome</keyword>
<evidence type="ECO:0000256" key="3">
    <source>
        <dbReference type="ARBA" id="ARBA00022723"/>
    </source>
</evidence>
<dbReference type="PANTHER" id="PTHR32439:SF9">
    <property type="entry name" value="BLR3264 PROTEIN"/>
    <property type="match status" value="1"/>
</dbReference>
<evidence type="ECO:0000256" key="1">
    <source>
        <dbReference type="ARBA" id="ARBA00022485"/>
    </source>
</evidence>
<dbReference type="InterPro" id="IPR006066">
    <property type="entry name" value="NO2/SO3_Rdtase_FeS/sirohaem_BS"/>
</dbReference>
<keyword evidence="4" id="KW-0560">Oxidoreductase</keyword>